<dbReference type="Gene3D" id="3.10.100.10">
    <property type="entry name" value="Mannose-Binding Protein A, subunit A"/>
    <property type="match status" value="1"/>
</dbReference>
<comment type="caution">
    <text evidence="3">The sequence shown here is derived from an EMBL/GenBank/DDBJ whole genome shotgun (WGS) entry which is preliminary data.</text>
</comment>
<dbReference type="InterPro" id="IPR001304">
    <property type="entry name" value="C-type_lectin-like"/>
</dbReference>
<dbReference type="AlphaFoldDB" id="A0A3S1BB14"/>
<evidence type="ECO:0000313" key="3">
    <source>
        <dbReference type="EMBL" id="RUS76397.1"/>
    </source>
</evidence>
<dbReference type="InterPro" id="IPR016187">
    <property type="entry name" value="CTDL_fold"/>
</dbReference>
<feature type="signal peptide" evidence="1">
    <location>
        <begin position="1"/>
        <end position="19"/>
    </location>
</feature>
<dbReference type="EMBL" id="RQTK01000666">
    <property type="protein sequence ID" value="RUS76397.1"/>
    <property type="molecule type" value="Genomic_DNA"/>
</dbReference>
<reference evidence="3 4" key="1">
    <citation type="submission" date="2019-01" db="EMBL/GenBank/DDBJ databases">
        <title>A draft genome assembly of the solar-powered sea slug Elysia chlorotica.</title>
        <authorList>
            <person name="Cai H."/>
            <person name="Li Q."/>
            <person name="Fang X."/>
            <person name="Li J."/>
            <person name="Curtis N.E."/>
            <person name="Altenburger A."/>
            <person name="Shibata T."/>
            <person name="Feng M."/>
            <person name="Maeda T."/>
            <person name="Schwartz J.A."/>
            <person name="Shigenobu S."/>
            <person name="Lundholm N."/>
            <person name="Nishiyama T."/>
            <person name="Yang H."/>
            <person name="Hasebe M."/>
            <person name="Li S."/>
            <person name="Pierce S.K."/>
            <person name="Wang J."/>
        </authorList>
    </citation>
    <scope>NUCLEOTIDE SEQUENCE [LARGE SCALE GENOMIC DNA]</scope>
    <source>
        <strain evidence="3">EC2010</strain>
        <tissue evidence="3">Whole organism of an adult</tissue>
    </source>
</reference>
<dbReference type="InterPro" id="IPR016186">
    <property type="entry name" value="C-type_lectin-like/link_sf"/>
</dbReference>
<accession>A0A3S1BB14</accession>
<dbReference type="SUPFAM" id="SSF56436">
    <property type="entry name" value="C-type lectin-like"/>
    <property type="match status" value="1"/>
</dbReference>
<dbReference type="OrthoDB" id="418245at2759"/>
<keyword evidence="4" id="KW-1185">Reference proteome</keyword>
<protein>
    <recommendedName>
        <fullName evidence="2">C-type lectin domain-containing protein</fullName>
    </recommendedName>
</protein>
<evidence type="ECO:0000256" key="1">
    <source>
        <dbReference type="SAM" id="SignalP"/>
    </source>
</evidence>
<keyword evidence="1" id="KW-0732">Signal</keyword>
<name>A0A3S1BB14_ELYCH</name>
<organism evidence="3 4">
    <name type="scientific">Elysia chlorotica</name>
    <name type="common">Eastern emerald elysia</name>
    <name type="synonym">Sea slug</name>
    <dbReference type="NCBI Taxonomy" id="188477"/>
    <lineage>
        <taxon>Eukaryota</taxon>
        <taxon>Metazoa</taxon>
        <taxon>Spiralia</taxon>
        <taxon>Lophotrochozoa</taxon>
        <taxon>Mollusca</taxon>
        <taxon>Gastropoda</taxon>
        <taxon>Heterobranchia</taxon>
        <taxon>Euthyneura</taxon>
        <taxon>Panpulmonata</taxon>
        <taxon>Sacoglossa</taxon>
        <taxon>Placobranchoidea</taxon>
        <taxon>Plakobranchidae</taxon>
        <taxon>Elysia</taxon>
    </lineage>
</organism>
<dbReference type="CDD" id="cd00037">
    <property type="entry name" value="CLECT"/>
    <property type="match status" value="1"/>
</dbReference>
<feature type="chain" id="PRO_5018691048" description="C-type lectin domain-containing protein" evidence="1">
    <location>
        <begin position="20"/>
        <end position="242"/>
    </location>
</feature>
<dbReference type="Proteomes" id="UP000271974">
    <property type="component" value="Unassembled WGS sequence"/>
</dbReference>
<feature type="domain" description="C-type lectin" evidence="2">
    <location>
        <begin position="120"/>
        <end position="236"/>
    </location>
</feature>
<gene>
    <name evidence="3" type="ORF">EGW08_015848</name>
</gene>
<proteinExistence type="predicted"/>
<dbReference type="SMART" id="SM00034">
    <property type="entry name" value="CLECT"/>
    <property type="match status" value="1"/>
</dbReference>
<sequence>MELLEAIFIGLLQALVVSAASLKRQMLFKVVTSSNMGTEQLASAWTVHSLAACGTTCRSRYGSQCQTFMYNSITGRCTPGSFLKYGTLGAALAPSSTDGNLYAPSSCDTSGGFRLVTSGTLSACIMVSDVAMYYLEALEFCLSVGAHLFVGRTMQKINMLPHGIRLYIGLTDLASEGTFIWQDTGDAITPALKKQLFDSGQPDNNNNEDCVSITAGGTNAVGNDALCAERKFRVACERTFLR</sequence>
<evidence type="ECO:0000259" key="2">
    <source>
        <dbReference type="PROSITE" id="PS50041"/>
    </source>
</evidence>
<dbReference type="PROSITE" id="PS50041">
    <property type="entry name" value="C_TYPE_LECTIN_2"/>
    <property type="match status" value="1"/>
</dbReference>
<evidence type="ECO:0000313" key="4">
    <source>
        <dbReference type="Proteomes" id="UP000271974"/>
    </source>
</evidence>
<dbReference type="Pfam" id="PF00059">
    <property type="entry name" value="Lectin_C"/>
    <property type="match status" value="1"/>
</dbReference>